<evidence type="ECO:0000256" key="4">
    <source>
        <dbReference type="ARBA" id="ARBA00022636"/>
    </source>
</evidence>
<protein>
    <recommendedName>
        <fullName evidence="2">cyclic-guanylate-specific phosphodiesterase</fullName>
        <ecNumber evidence="2">3.1.4.52</ecNumber>
    </recommendedName>
</protein>
<dbReference type="Pfam" id="PF12792">
    <property type="entry name" value="CSS-motif"/>
    <property type="match status" value="1"/>
</dbReference>
<accession>A0A484UKG5</accession>
<evidence type="ECO:0000256" key="1">
    <source>
        <dbReference type="ARBA" id="ARBA00004651"/>
    </source>
</evidence>
<evidence type="ECO:0000256" key="3">
    <source>
        <dbReference type="ARBA" id="ARBA00022475"/>
    </source>
</evidence>
<dbReference type="PROSITE" id="PS50883">
    <property type="entry name" value="EAL"/>
    <property type="match status" value="1"/>
</dbReference>
<comment type="subcellular location">
    <subcellularLocation>
        <location evidence="1">Cell membrane</location>
        <topology evidence="1">Multi-pass membrane protein</topology>
    </subcellularLocation>
</comment>
<dbReference type="GO" id="GO:0071111">
    <property type="term" value="F:cyclic-guanylate-specific phosphodiesterase activity"/>
    <property type="evidence" value="ECO:0007669"/>
    <property type="project" value="UniProtKB-EC"/>
</dbReference>
<keyword evidence="8 10" id="KW-0472">Membrane</keyword>
<gene>
    <name evidence="12" type="ORF">RAN3_3448</name>
</gene>
<dbReference type="Gene3D" id="3.20.20.450">
    <property type="entry name" value="EAL domain"/>
    <property type="match status" value="1"/>
</dbReference>
<feature type="domain" description="EAL" evidence="11">
    <location>
        <begin position="266"/>
        <end position="518"/>
    </location>
</feature>
<evidence type="ECO:0000256" key="2">
    <source>
        <dbReference type="ARBA" id="ARBA00012282"/>
    </source>
</evidence>
<feature type="transmembrane region" description="Helical" evidence="10">
    <location>
        <begin position="236"/>
        <end position="263"/>
    </location>
</feature>
<dbReference type="InterPro" id="IPR050706">
    <property type="entry name" value="Cyclic-di-GMP_PDE-like"/>
</dbReference>
<proteinExistence type="predicted"/>
<dbReference type="Pfam" id="PF00563">
    <property type="entry name" value="EAL"/>
    <property type="match status" value="1"/>
</dbReference>
<evidence type="ECO:0000256" key="5">
    <source>
        <dbReference type="ARBA" id="ARBA00022692"/>
    </source>
</evidence>
<evidence type="ECO:0000256" key="10">
    <source>
        <dbReference type="SAM" id="Phobius"/>
    </source>
</evidence>
<dbReference type="InterPro" id="IPR001633">
    <property type="entry name" value="EAL_dom"/>
</dbReference>
<dbReference type="SUPFAM" id="SSF141868">
    <property type="entry name" value="EAL domain-like"/>
    <property type="match status" value="1"/>
</dbReference>
<dbReference type="EC" id="3.1.4.52" evidence="2"/>
<evidence type="ECO:0000256" key="7">
    <source>
        <dbReference type="ARBA" id="ARBA00022989"/>
    </source>
</evidence>
<keyword evidence="3" id="KW-1003">Cell membrane</keyword>
<evidence type="ECO:0000256" key="9">
    <source>
        <dbReference type="ARBA" id="ARBA00034290"/>
    </source>
</evidence>
<keyword evidence="6" id="KW-0378">Hydrolase</keyword>
<evidence type="ECO:0000256" key="6">
    <source>
        <dbReference type="ARBA" id="ARBA00022801"/>
    </source>
</evidence>
<name>A0A484UKG5_9ZZZZ</name>
<comment type="catalytic activity">
    <reaction evidence="9">
        <text>3',3'-c-di-GMP + H2O = 5'-phosphoguanylyl(3'-&gt;5')guanosine + H(+)</text>
        <dbReference type="Rhea" id="RHEA:24902"/>
        <dbReference type="ChEBI" id="CHEBI:15377"/>
        <dbReference type="ChEBI" id="CHEBI:15378"/>
        <dbReference type="ChEBI" id="CHEBI:58754"/>
        <dbReference type="ChEBI" id="CHEBI:58805"/>
        <dbReference type="EC" id="3.1.4.52"/>
    </reaction>
</comment>
<evidence type="ECO:0000313" key="12">
    <source>
        <dbReference type="EMBL" id="VFR86944.1"/>
    </source>
</evidence>
<dbReference type="InterPro" id="IPR035919">
    <property type="entry name" value="EAL_sf"/>
</dbReference>
<keyword evidence="7 10" id="KW-1133">Transmembrane helix</keyword>
<organism evidence="12">
    <name type="scientific">plant metagenome</name>
    <dbReference type="NCBI Taxonomy" id="1297885"/>
    <lineage>
        <taxon>unclassified sequences</taxon>
        <taxon>metagenomes</taxon>
        <taxon>organismal metagenomes</taxon>
    </lineage>
</organism>
<dbReference type="AlphaFoldDB" id="A0A484UKG5"/>
<dbReference type="GO" id="GO:0005886">
    <property type="term" value="C:plasma membrane"/>
    <property type="evidence" value="ECO:0007669"/>
    <property type="project" value="UniProtKB-SubCell"/>
</dbReference>
<dbReference type="SMART" id="SM00052">
    <property type="entry name" value="EAL"/>
    <property type="match status" value="1"/>
</dbReference>
<evidence type="ECO:0000259" key="11">
    <source>
        <dbReference type="PROSITE" id="PS50883"/>
    </source>
</evidence>
<sequence>MAPALRTGPALRERGWPLLLAAGAFPLLLGLALTFLESRRDVQRELDATARIILRHAENISEHAWRTVDTLKRLDHQGGGCESLERDLQRIGSIRAYFRSIGLTHGPEVFCSSAFGPMKEPLADIIQREPPSLGRWTLSVAGTTAVRERPAVVFADLAHEVGAYTIVDGQYLTDFMRAIGEPRGYYMTIVIGDGHPVSQGEPPQDTHPLFSPLSDGSSSPRISVRVTAPESESVHAWWRVFTAFLPLAAILSALCMMAAAYWLRRKMSYRDEIRRGIARREFSVQYQPIYDIQAGCCGGVEALLRWRRADGRWERPDVFIAAAEAEHMIIPLTRHLFELVAADMAQWQAPRGFHVAVNVAAEHLQGSTFVADVRRFAAQIATQGPRITLELTERSLISDRKEVVTALHTLRAEGVDIALDDFGTGHCAMSYLQTFPLDFLKIDRGFVNAIESLDGDAPVLDAIIALSKRLALRTVAEGVETAVQLAYLKRQGVLHVQGYLYARPMSSDALARWLPTRGCEPLSSTDQIA</sequence>
<dbReference type="PANTHER" id="PTHR33121">
    <property type="entry name" value="CYCLIC DI-GMP PHOSPHODIESTERASE PDEF"/>
    <property type="match status" value="1"/>
</dbReference>
<evidence type="ECO:0000256" key="8">
    <source>
        <dbReference type="ARBA" id="ARBA00023136"/>
    </source>
</evidence>
<dbReference type="PANTHER" id="PTHR33121:SF81">
    <property type="entry name" value="CYCLIC DI-GMP PHOSPHODIESTERASE PDEB-RELATED"/>
    <property type="match status" value="1"/>
</dbReference>
<reference evidence="12" key="1">
    <citation type="submission" date="2019-03" db="EMBL/GenBank/DDBJ databases">
        <authorList>
            <person name="Danneels B."/>
        </authorList>
    </citation>
    <scope>NUCLEOTIDE SEQUENCE</scope>
</reference>
<dbReference type="InterPro" id="IPR024744">
    <property type="entry name" value="CSS-motif_dom"/>
</dbReference>
<keyword evidence="5 10" id="KW-0812">Transmembrane</keyword>
<dbReference type="EMBL" id="CAADIO010000012">
    <property type="protein sequence ID" value="VFR86944.1"/>
    <property type="molecule type" value="Genomic_DNA"/>
</dbReference>
<keyword evidence="4" id="KW-0973">c-di-GMP</keyword>
<dbReference type="CDD" id="cd01948">
    <property type="entry name" value="EAL"/>
    <property type="match status" value="1"/>
</dbReference>